<dbReference type="PANTHER" id="PTHR12308">
    <property type="entry name" value="ANOCTAMIN"/>
    <property type="match status" value="1"/>
</dbReference>
<keyword evidence="3 6" id="KW-0812">Transmembrane</keyword>
<proteinExistence type="inferred from homology"/>
<feature type="transmembrane region" description="Helical" evidence="6">
    <location>
        <begin position="288"/>
        <end position="312"/>
    </location>
</feature>
<dbReference type="Proteomes" id="UP000659654">
    <property type="component" value="Unassembled WGS sequence"/>
</dbReference>
<feature type="transmembrane region" description="Helical" evidence="6">
    <location>
        <begin position="502"/>
        <end position="525"/>
    </location>
</feature>
<evidence type="ECO:0000313" key="10">
    <source>
        <dbReference type="Proteomes" id="UP000659654"/>
    </source>
</evidence>
<comment type="caution">
    <text evidence="9">The sequence shown here is derived from an EMBL/GenBank/DDBJ whole genome shotgun (WGS) entry which is preliminary data.</text>
</comment>
<dbReference type="SMR" id="A0A7I8XEC5"/>
<comment type="caution">
    <text evidence="6">Lacks conserved residue(s) required for the propagation of feature annotation.</text>
</comment>
<feature type="domain" description="Anoctamin transmembrane" evidence="8">
    <location>
        <begin position="277"/>
        <end position="835"/>
    </location>
</feature>
<feature type="transmembrane region" description="Helical" evidence="6">
    <location>
        <begin position="341"/>
        <end position="362"/>
    </location>
</feature>
<keyword evidence="5 6" id="KW-0472">Membrane</keyword>
<dbReference type="PANTHER" id="PTHR12308:SF51">
    <property type="entry name" value="ANOCTAMIN-8"/>
    <property type="match status" value="1"/>
</dbReference>
<organism evidence="9 10">
    <name type="scientific">Bursaphelenchus xylophilus</name>
    <name type="common">Pinewood nematode worm</name>
    <name type="synonym">Aphelenchoides xylophilus</name>
    <dbReference type="NCBI Taxonomy" id="6326"/>
    <lineage>
        <taxon>Eukaryota</taxon>
        <taxon>Metazoa</taxon>
        <taxon>Ecdysozoa</taxon>
        <taxon>Nematoda</taxon>
        <taxon>Chromadorea</taxon>
        <taxon>Rhabditida</taxon>
        <taxon>Tylenchina</taxon>
        <taxon>Tylenchomorpha</taxon>
        <taxon>Aphelenchoidea</taxon>
        <taxon>Aphelenchoididae</taxon>
        <taxon>Bursaphelenchus</taxon>
    </lineage>
</organism>
<evidence type="ECO:0000256" key="6">
    <source>
        <dbReference type="RuleBase" id="RU280814"/>
    </source>
</evidence>
<dbReference type="EMBL" id="CAJFCV020000004">
    <property type="protein sequence ID" value="CAG9114062.1"/>
    <property type="molecule type" value="Genomic_DNA"/>
</dbReference>
<dbReference type="AlphaFoldDB" id="A0A7I8XEC5"/>
<dbReference type="EMBL" id="CAJFDI010000004">
    <property type="protein sequence ID" value="CAD5225056.1"/>
    <property type="molecule type" value="Genomic_DNA"/>
</dbReference>
<reference evidence="9" key="1">
    <citation type="submission" date="2020-09" db="EMBL/GenBank/DDBJ databases">
        <authorList>
            <person name="Kikuchi T."/>
        </authorList>
    </citation>
    <scope>NUCLEOTIDE SEQUENCE</scope>
    <source>
        <strain evidence="9">Ka4C1</strain>
    </source>
</reference>
<feature type="transmembrane region" description="Helical" evidence="6">
    <location>
        <begin position="423"/>
        <end position="445"/>
    </location>
</feature>
<evidence type="ECO:0000313" key="9">
    <source>
        <dbReference type="EMBL" id="CAD5225056.1"/>
    </source>
</evidence>
<dbReference type="GO" id="GO:0005886">
    <property type="term" value="C:plasma membrane"/>
    <property type="evidence" value="ECO:0007669"/>
    <property type="project" value="TreeGrafter"/>
</dbReference>
<evidence type="ECO:0000259" key="8">
    <source>
        <dbReference type="Pfam" id="PF04547"/>
    </source>
</evidence>
<feature type="transmembrane region" description="Helical" evidence="6">
    <location>
        <begin position="709"/>
        <end position="732"/>
    </location>
</feature>
<dbReference type="GO" id="GO:0005254">
    <property type="term" value="F:chloride channel activity"/>
    <property type="evidence" value="ECO:0007669"/>
    <property type="project" value="TreeGrafter"/>
</dbReference>
<dbReference type="InterPro" id="IPR007632">
    <property type="entry name" value="Anoctamin"/>
</dbReference>
<evidence type="ECO:0000256" key="3">
    <source>
        <dbReference type="ARBA" id="ARBA00022692"/>
    </source>
</evidence>
<feature type="compositionally biased region" description="Polar residues" evidence="7">
    <location>
        <begin position="918"/>
        <end position="935"/>
    </location>
</feature>
<dbReference type="OrthoDB" id="296386at2759"/>
<evidence type="ECO:0000256" key="7">
    <source>
        <dbReference type="SAM" id="MobiDB-lite"/>
    </source>
</evidence>
<dbReference type="InterPro" id="IPR049452">
    <property type="entry name" value="Anoctamin_TM"/>
</dbReference>
<feature type="region of interest" description="Disordered" evidence="7">
    <location>
        <begin position="846"/>
        <end position="944"/>
    </location>
</feature>
<dbReference type="Proteomes" id="UP000582659">
    <property type="component" value="Unassembled WGS sequence"/>
</dbReference>
<accession>A0A7I8XEC5</accession>
<gene>
    <name evidence="9" type="ORF">BXYJ_LOCUS8353</name>
</gene>
<protein>
    <recommendedName>
        <fullName evidence="6">Anoctamin</fullName>
    </recommendedName>
</protein>
<feature type="transmembrane region" description="Helical" evidence="6">
    <location>
        <begin position="457"/>
        <end position="481"/>
    </location>
</feature>
<evidence type="ECO:0000256" key="5">
    <source>
        <dbReference type="ARBA" id="ARBA00023136"/>
    </source>
</evidence>
<sequence>METIKRKRSESLRPEVNFAVKNRVLYESDKCGLKGQVEVPKIRVDGESQNLAGRLQFMLRHRLGSIIQDGIAEGQRLALYSNLSQNSVISPKCDLVVSLRSREQELAKAQCVWLVDVLKRLEPQFKVEVRYHTLTNCYALYITSTYVSLLKGAELCHLKKELKPIYGGGMREFAFDEAQCFLNVESKESFFSQMERTMIAKQMLDMIRAPIGGLSCQIGMKEDQFLTVPDGRTLITFLRSGRHAIVDHVLPLHDTDELKELQRKWVLTMDPQPLDSIKDYFGTEIAMYFAWLGHLTAALGAPAILGLILWLLEWSFSGRAVELECDELDEICSGNERHNTLFSDICFVIFAFFNCVWSTAYIELWKRRQAELAFQWGTYDVERDPLMDDPRPAFKGDLAPNPVSGRIEPHYPPWKHAVIRYGVTYPITLLCCLFMFLMMFFLLYLQDITEAYFNDSFFFYWLIYVPIVVYALMVMVADQLYRHLALFFNDLENYRTDDEYETFLITKIALFQCVSAFGSLFYIAFFMNDMKRLRDTLATLLFARQFTQNVFEVAAPFLMERLKFWRLSYRMTRTLSERSLRRHVEIAKEEKIRRQNSTELKTPEKCGEYENLVKFEIPKEEEEKNSNNLTIRRPSTLPDNQFSPNRLRRSQFSTKNVELLSKLTSPLPSSNSRLPLPEFCPTDKFVFTDAELQSLMTVYARPLDDYLEMFIQFGYVLLFSPAFPLAAVFCLFSNMLEIRVDAFKLCNAVQRPFGRQVKNIGAWQKAMEIMGVLGVVVNCALIGQSGLVQRLLPGLSFGGQVLLVVILEHLVLAAKFLLDMAIPDVPLWIRVQTAKMEHWRREAYKRESKLNSRRGSVHQSPGPQLPLPNHTLHSSSPPEKRAVNGDNAPPQARPQIPENSRGFGRFVRKRAPLPGLSKNFTLNRTHRSVTPTTNRLHSEDRKDV</sequence>
<comment type="subcellular location">
    <subcellularLocation>
        <location evidence="1 6">Membrane</location>
        <topology evidence="1 6">Multi-pass membrane protein</topology>
    </subcellularLocation>
</comment>
<keyword evidence="10" id="KW-1185">Reference proteome</keyword>
<evidence type="ECO:0000256" key="1">
    <source>
        <dbReference type="ARBA" id="ARBA00004141"/>
    </source>
</evidence>
<evidence type="ECO:0000256" key="2">
    <source>
        <dbReference type="ARBA" id="ARBA00009671"/>
    </source>
</evidence>
<dbReference type="Pfam" id="PF04547">
    <property type="entry name" value="Anoctamin"/>
    <property type="match status" value="1"/>
</dbReference>
<evidence type="ECO:0000256" key="4">
    <source>
        <dbReference type="ARBA" id="ARBA00022989"/>
    </source>
</evidence>
<feature type="transmembrane region" description="Helical" evidence="6">
    <location>
        <begin position="766"/>
        <end position="785"/>
    </location>
</feature>
<name>A0A7I8XEC5_BURXY</name>
<comment type="similarity">
    <text evidence="2 6">Belongs to the anoctamin family.</text>
</comment>
<keyword evidence="4 6" id="KW-1133">Transmembrane helix</keyword>